<evidence type="ECO:0000256" key="1">
    <source>
        <dbReference type="ARBA" id="ARBA00001947"/>
    </source>
</evidence>
<dbReference type="GO" id="GO:0004222">
    <property type="term" value="F:metalloendopeptidase activity"/>
    <property type="evidence" value="ECO:0007669"/>
    <property type="project" value="InterPro"/>
</dbReference>
<keyword evidence="5" id="KW-0862">Zinc</keyword>
<comment type="cofactor">
    <cofactor evidence="1">
        <name>Zn(2+)</name>
        <dbReference type="ChEBI" id="CHEBI:29105"/>
    </cofactor>
</comment>
<feature type="transmembrane region" description="Helical" evidence="7">
    <location>
        <begin position="228"/>
        <end position="250"/>
    </location>
</feature>
<keyword evidence="4" id="KW-0378">Hydrolase</keyword>
<dbReference type="GO" id="GO:0006508">
    <property type="term" value="P:proteolysis"/>
    <property type="evidence" value="ECO:0007669"/>
    <property type="project" value="UniProtKB-KW"/>
</dbReference>
<evidence type="ECO:0000256" key="6">
    <source>
        <dbReference type="ARBA" id="ARBA00023049"/>
    </source>
</evidence>
<feature type="transmembrane region" description="Helical" evidence="7">
    <location>
        <begin position="364"/>
        <end position="382"/>
    </location>
</feature>
<evidence type="ECO:0000256" key="7">
    <source>
        <dbReference type="SAM" id="Phobius"/>
    </source>
</evidence>
<evidence type="ECO:0000313" key="12">
    <source>
        <dbReference type="Proteomes" id="UP000582213"/>
    </source>
</evidence>
<keyword evidence="2 10" id="KW-0645">Protease</keyword>
<accession>A0A650CFI6</accession>
<evidence type="ECO:0000256" key="3">
    <source>
        <dbReference type="ARBA" id="ARBA00022723"/>
    </source>
</evidence>
<dbReference type="AlphaFoldDB" id="A0A650CFI6"/>
<sequence length="505" mass="56399">MVNPVIRAIRKIIYFFTSLILADVLLAIVTETVAKGNPYLYPIFTKVTLALSLFLIGVVVVSFAILFIKYRKIIVPSVREVVHSKREDIIYQPALISVKTRVINSIIIGLLTFLIVISGLYYLHYIAPYSPIGFVVDTFIIFTISILVDGLVISKIKPFRDIKPGEVKVVTVYSRTPGVAAEVLTFSRNSFSKRLVILSSILPPSIMETIKAHEMEHIKEHHVLIRSIFFYLIISLALVSVELISIFLLVELHPHHFSFTINSTYVVKTLLLLISLIIIYLLVVRVTESRADAAAFKAIGAEAYDHIVTLIKMLRENAQKNFNPALGLPLLVKISPLLEKITHTSSREALKTGDPLSSLSQWEIPAVFAFFGSVIGVLRFASVNLILLAFPLFFVGMFVVIVLVGLVFLPLTRSYGGTQKGRMNFSFLVSGMYLITDVITLSVIYNFYLALLVLVSGLVLSLLIERSFLSDTRTAVKTFLITFAVYEAINFSLFLIFLGSHLGVF</sequence>
<keyword evidence="7" id="KW-0812">Transmembrane</keyword>
<dbReference type="OrthoDB" id="28589at2157"/>
<keyword evidence="6 10" id="KW-0482">Metalloprotease</keyword>
<feature type="transmembrane region" description="Helical" evidence="7">
    <location>
        <begin position="129"/>
        <end position="153"/>
    </location>
</feature>
<feature type="transmembrane region" description="Helical" evidence="7">
    <location>
        <begin position="49"/>
        <end position="68"/>
    </location>
</feature>
<keyword evidence="7" id="KW-1133">Transmembrane helix</keyword>
<gene>
    <name evidence="10" type="ORF">D1869_04930</name>
    <name evidence="9" type="ORF">HNQ62_002912</name>
</gene>
<evidence type="ECO:0000256" key="2">
    <source>
        <dbReference type="ARBA" id="ARBA00022670"/>
    </source>
</evidence>
<evidence type="ECO:0000313" key="10">
    <source>
        <dbReference type="EMBL" id="QGR16610.1"/>
    </source>
</evidence>
<organism evidence="10 11">
    <name type="scientific">Sulfurisphaera ohwakuensis</name>
    <dbReference type="NCBI Taxonomy" id="69656"/>
    <lineage>
        <taxon>Archaea</taxon>
        <taxon>Thermoproteota</taxon>
        <taxon>Thermoprotei</taxon>
        <taxon>Sulfolobales</taxon>
        <taxon>Sulfolobaceae</taxon>
        <taxon>Sulfurisphaera</taxon>
    </lineage>
</organism>
<dbReference type="Proteomes" id="UP000582213">
    <property type="component" value="Unassembled WGS sequence"/>
</dbReference>
<reference evidence="9 12" key="2">
    <citation type="submission" date="2020-08" db="EMBL/GenBank/DDBJ databases">
        <title>Genomic Encyclopedia of Type Strains, Phase IV (KMG-IV): sequencing the most valuable type-strain genomes for metagenomic binning, comparative biology and taxonomic classification.</title>
        <authorList>
            <person name="Goeker M."/>
        </authorList>
    </citation>
    <scope>NUCLEOTIDE SEQUENCE [LARGE SCALE GENOMIC DNA]</scope>
    <source>
        <strain evidence="9 12">DSM 12421</strain>
    </source>
</reference>
<dbReference type="GeneID" id="42800564"/>
<evidence type="ECO:0000256" key="5">
    <source>
        <dbReference type="ARBA" id="ARBA00022833"/>
    </source>
</evidence>
<dbReference type="GO" id="GO:0046872">
    <property type="term" value="F:metal ion binding"/>
    <property type="evidence" value="ECO:0007669"/>
    <property type="project" value="UniProtKB-KW"/>
</dbReference>
<keyword evidence="7" id="KW-0472">Membrane</keyword>
<feature type="transmembrane region" description="Helical" evidence="7">
    <location>
        <begin position="423"/>
        <end position="441"/>
    </location>
</feature>
<dbReference type="EMBL" id="JACHFY010000045">
    <property type="protein sequence ID" value="MBB5255137.1"/>
    <property type="molecule type" value="Genomic_DNA"/>
</dbReference>
<feature type="transmembrane region" description="Helical" evidence="7">
    <location>
        <begin position="476"/>
        <end position="498"/>
    </location>
</feature>
<keyword evidence="3" id="KW-0479">Metal-binding</keyword>
<dbReference type="KEGG" id="soh:D1869_04930"/>
<feature type="transmembrane region" description="Helical" evidence="7">
    <location>
        <begin position="388"/>
        <end position="411"/>
    </location>
</feature>
<feature type="transmembrane region" description="Helical" evidence="7">
    <location>
        <begin position="447"/>
        <end position="464"/>
    </location>
</feature>
<dbReference type="RefSeq" id="WP_156014165.1">
    <property type="nucleotide sequence ID" value="NZ_CP045484.1"/>
</dbReference>
<keyword evidence="11" id="KW-1185">Reference proteome</keyword>
<evidence type="ECO:0000256" key="4">
    <source>
        <dbReference type="ARBA" id="ARBA00022801"/>
    </source>
</evidence>
<protein>
    <submittedName>
        <fullName evidence="10">M48 family metalloprotease</fullName>
    </submittedName>
</protein>
<reference evidence="10 11" key="1">
    <citation type="submission" date="2019-10" db="EMBL/GenBank/DDBJ databases">
        <title>Genome Sequences from Six Type Strain Members of the Archaeal Family Sulfolobaceae: Acidianus ambivalens, Acidianus infernus, Metallosphaera prunae, Stygiolobus azoricus, Sulfolobus metallicus, and Sulfurisphaera ohwakuensis.</title>
        <authorList>
            <person name="Counts J.A."/>
            <person name="Kelly R.M."/>
        </authorList>
    </citation>
    <scope>NUCLEOTIDE SEQUENCE [LARGE SCALE GENOMIC DNA]</scope>
    <source>
        <strain evidence="10 11">TA-1</strain>
    </source>
</reference>
<dbReference type="InterPro" id="IPR001915">
    <property type="entry name" value="Peptidase_M48"/>
</dbReference>
<feature type="transmembrane region" description="Helical" evidence="7">
    <location>
        <begin position="102"/>
        <end position="123"/>
    </location>
</feature>
<evidence type="ECO:0000313" key="11">
    <source>
        <dbReference type="Proteomes" id="UP000427373"/>
    </source>
</evidence>
<feature type="transmembrane region" description="Helical" evidence="7">
    <location>
        <begin position="12"/>
        <end position="29"/>
    </location>
</feature>
<name>A0A650CFI6_SULOH</name>
<dbReference type="Pfam" id="PF01435">
    <property type="entry name" value="Peptidase_M48"/>
    <property type="match status" value="1"/>
</dbReference>
<evidence type="ECO:0000259" key="8">
    <source>
        <dbReference type="Pfam" id="PF01435"/>
    </source>
</evidence>
<feature type="domain" description="Peptidase M48" evidence="8">
    <location>
        <begin position="207"/>
        <end position="310"/>
    </location>
</feature>
<dbReference type="EMBL" id="CP045484">
    <property type="protein sequence ID" value="QGR16610.1"/>
    <property type="molecule type" value="Genomic_DNA"/>
</dbReference>
<dbReference type="Proteomes" id="UP000427373">
    <property type="component" value="Chromosome"/>
</dbReference>
<evidence type="ECO:0000313" key="9">
    <source>
        <dbReference type="EMBL" id="MBB5255137.1"/>
    </source>
</evidence>
<proteinExistence type="predicted"/>
<feature type="transmembrane region" description="Helical" evidence="7">
    <location>
        <begin position="265"/>
        <end position="283"/>
    </location>
</feature>